<name>A0A367V0J6_9PROT</name>
<feature type="non-terminal residue" evidence="2">
    <location>
        <position position="1"/>
    </location>
</feature>
<gene>
    <name evidence="2" type="ORF">TH6_20875</name>
</gene>
<evidence type="ECO:0000259" key="1">
    <source>
        <dbReference type="Pfam" id="PF20469"/>
    </source>
</evidence>
<dbReference type="Proteomes" id="UP000253061">
    <property type="component" value="Unassembled WGS sequence"/>
</dbReference>
<dbReference type="Pfam" id="PF20469">
    <property type="entry name" value="OLD-like_TOPRIM"/>
    <property type="match status" value="1"/>
</dbReference>
<evidence type="ECO:0000313" key="2">
    <source>
        <dbReference type="EMBL" id="RCK18698.1"/>
    </source>
</evidence>
<reference evidence="2 3" key="1">
    <citation type="submission" date="2014-07" db="EMBL/GenBank/DDBJ databases">
        <title>Draft genome sequence of Thalassospira profundimaris R8-17.</title>
        <authorList>
            <person name="Lai Q."/>
            <person name="Shao Z."/>
        </authorList>
    </citation>
    <scope>NUCLEOTIDE SEQUENCE [LARGE SCALE GENOMIC DNA]</scope>
    <source>
        <strain evidence="2 3">R8-17</strain>
    </source>
</reference>
<comment type="caution">
    <text evidence="2">The sequence shown here is derived from an EMBL/GenBank/DDBJ whole genome shotgun (WGS) entry which is preliminary data.</text>
</comment>
<dbReference type="AlphaFoldDB" id="A0A367V0J6"/>
<evidence type="ECO:0000313" key="3">
    <source>
        <dbReference type="Proteomes" id="UP000253061"/>
    </source>
</evidence>
<accession>A0A367V0J6</accession>
<protein>
    <recommendedName>
        <fullName evidence="1">OLD protein-like TOPRIM domain-containing protein</fullName>
    </recommendedName>
</protein>
<feature type="domain" description="OLD protein-like TOPRIM" evidence="1">
    <location>
        <begin position="55"/>
        <end position="117"/>
    </location>
</feature>
<feature type="non-terminal residue" evidence="2">
    <location>
        <position position="169"/>
    </location>
</feature>
<organism evidence="2 3">
    <name type="scientific">Thalassospira profundimaris</name>
    <dbReference type="NCBI Taxonomy" id="502049"/>
    <lineage>
        <taxon>Bacteria</taxon>
        <taxon>Pseudomonadati</taxon>
        <taxon>Pseudomonadota</taxon>
        <taxon>Alphaproteobacteria</taxon>
        <taxon>Rhodospirillales</taxon>
        <taxon>Thalassospiraceae</taxon>
        <taxon>Thalassospira</taxon>
    </lineage>
</organism>
<dbReference type="CDD" id="cd01026">
    <property type="entry name" value="TOPRIM_OLD"/>
    <property type="match status" value="1"/>
</dbReference>
<sequence length="169" mass="19455">LIDLSKKHTSLVRITKNDEITEYYQAGEQLFAPDKDAKDFMHMLMNFDPHICEVFFADNVILVEGDTEAIVLRSLLEDSEEHREVFVLNTGTKNNIPFFQNVLTHFGIKHTVIHDADLRYQYKHGQISRKGDGEPKANSAWTLNAKIWENIVASNSQKEGLARRYVHIV</sequence>
<dbReference type="InterPro" id="IPR034139">
    <property type="entry name" value="TOPRIM_OLD"/>
</dbReference>
<dbReference type="EMBL" id="JPWB01000035">
    <property type="protein sequence ID" value="RCK18698.1"/>
    <property type="molecule type" value="Genomic_DNA"/>
</dbReference>
<proteinExistence type="predicted"/>
<dbReference type="RefSeq" id="WP_181838602.1">
    <property type="nucleotide sequence ID" value="NZ_JPWB01000035.1"/>
</dbReference>